<dbReference type="Proteomes" id="UP000183788">
    <property type="component" value="Unassembled WGS sequence"/>
</dbReference>
<dbReference type="EMBL" id="CP140154">
    <property type="protein sequence ID" value="WQG86673.1"/>
    <property type="molecule type" value="Genomic_DNA"/>
</dbReference>
<dbReference type="OrthoDB" id="1100725at2"/>
<accession>A0A1K1Q6U8</accession>
<feature type="compositionally biased region" description="Pro residues" evidence="1">
    <location>
        <begin position="210"/>
        <end position="220"/>
    </location>
</feature>
<dbReference type="AlphaFoldDB" id="A0A1K1Q6U8"/>
<dbReference type="STRING" id="1004.SAMN05661012_02504"/>
<feature type="compositionally biased region" description="Basic and acidic residues" evidence="1">
    <location>
        <begin position="130"/>
        <end position="141"/>
    </location>
</feature>
<reference evidence="2 4" key="1">
    <citation type="submission" date="2016-11" db="EMBL/GenBank/DDBJ databases">
        <authorList>
            <person name="Jaros S."/>
            <person name="Januszkiewicz K."/>
            <person name="Wedrychowicz H."/>
        </authorList>
    </citation>
    <scope>NUCLEOTIDE SEQUENCE [LARGE SCALE GENOMIC DNA]</scope>
    <source>
        <strain evidence="2 4">DSM 784</strain>
    </source>
</reference>
<reference evidence="3 5" key="2">
    <citation type="submission" date="2023-11" db="EMBL/GenBank/DDBJ databases">
        <title>MicrobeMod: A computational toolkit for identifying prokaryotic methylation and restriction-modification with nanopore sequencing.</title>
        <authorList>
            <person name="Crits-Christoph A."/>
            <person name="Kang S.C."/>
            <person name="Lee H."/>
            <person name="Ostrov N."/>
        </authorList>
    </citation>
    <scope>NUCLEOTIDE SEQUENCE [LARGE SCALE GENOMIC DNA]</scope>
    <source>
        <strain evidence="3 5">ATCC 23090</strain>
    </source>
</reference>
<feature type="region of interest" description="Disordered" evidence="1">
    <location>
        <begin position="204"/>
        <end position="266"/>
    </location>
</feature>
<evidence type="ECO:0000313" key="2">
    <source>
        <dbReference type="EMBL" id="SFW55746.1"/>
    </source>
</evidence>
<sequence length="414" mass="46143">MEKISALIDKLQELKTTGATLQSISYYVQLLQAEILHARGLEREREREIQRRQSHIAVILPGAPLAETELTVDSNGNITAPQFTASESIPVPEYKHPEPPAPEPVGIIEPALIVNQPVADEYQAPATPEKTPEPPAREKTPEITYQPPAPNVIQPDAEKTPAPIPVHESLKAYQSAAPTPETLKAYRSPVSEQDALKAYRTPAPEQAPAYQPPVPVPPIEPATSSLPPVTPAAGYHSPLTPTEPPAAYQPPIATPAPEPTPAPKEEDKQPVFIHLFGDARQPVVSAIRPEKPETHETNGIHSELKELNQKVAQNIPSLNDRLRQSQSEIGDRFNDMPVKDLRQAIGINDKFQFIQELFRGDVDSYERSIKTINEMHSIQDAEYWIERELKIRQGWVDDNRVVRQFYALVKKRFS</sequence>
<proteinExistence type="predicted"/>
<dbReference type="EMBL" id="FPIZ01000007">
    <property type="protein sequence ID" value="SFW55746.1"/>
    <property type="molecule type" value="Genomic_DNA"/>
</dbReference>
<evidence type="ECO:0000313" key="3">
    <source>
        <dbReference type="EMBL" id="WQG86673.1"/>
    </source>
</evidence>
<dbReference type="Proteomes" id="UP001326715">
    <property type="component" value="Chromosome"/>
</dbReference>
<name>A0A1K1Q6U8_9BACT</name>
<evidence type="ECO:0000256" key="1">
    <source>
        <dbReference type="SAM" id="MobiDB-lite"/>
    </source>
</evidence>
<evidence type="ECO:0000313" key="5">
    <source>
        <dbReference type="Proteomes" id="UP001326715"/>
    </source>
</evidence>
<feature type="region of interest" description="Disordered" evidence="1">
    <location>
        <begin position="124"/>
        <end position="149"/>
    </location>
</feature>
<keyword evidence="5" id="KW-1185">Reference proteome</keyword>
<feature type="compositionally biased region" description="Pro residues" evidence="1">
    <location>
        <begin position="241"/>
        <end position="262"/>
    </location>
</feature>
<gene>
    <name evidence="2" type="ORF">SAMN05661012_02504</name>
    <name evidence="3" type="ORF">SR876_17185</name>
</gene>
<dbReference type="RefSeq" id="WP_072360451.1">
    <property type="nucleotide sequence ID" value="NZ_CP139972.1"/>
</dbReference>
<organism evidence="2 4">
    <name type="scientific">Chitinophaga sancti</name>
    <dbReference type="NCBI Taxonomy" id="1004"/>
    <lineage>
        <taxon>Bacteria</taxon>
        <taxon>Pseudomonadati</taxon>
        <taxon>Bacteroidota</taxon>
        <taxon>Chitinophagia</taxon>
        <taxon>Chitinophagales</taxon>
        <taxon>Chitinophagaceae</taxon>
        <taxon>Chitinophaga</taxon>
    </lineage>
</organism>
<evidence type="ECO:0000313" key="4">
    <source>
        <dbReference type="Proteomes" id="UP000183788"/>
    </source>
</evidence>
<protein>
    <submittedName>
        <fullName evidence="2">Uncharacterized protein</fullName>
    </submittedName>
</protein>